<dbReference type="NCBIfam" id="NF004360">
    <property type="entry name" value="PRK05738.1-5"/>
    <property type="match status" value="1"/>
</dbReference>
<dbReference type="GO" id="GO:0019843">
    <property type="term" value="F:rRNA binding"/>
    <property type="evidence" value="ECO:0007669"/>
    <property type="project" value="UniProtKB-UniRule"/>
</dbReference>
<evidence type="ECO:0000256" key="4">
    <source>
        <dbReference type="ARBA" id="ARBA00022980"/>
    </source>
</evidence>
<dbReference type="OrthoDB" id="9793353at2"/>
<dbReference type="FunFam" id="3.30.70.330:FF:000001">
    <property type="entry name" value="50S ribosomal protein L23"/>
    <property type="match status" value="1"/>
</dbReference>
<dbReference type="InterPro" id="IPR012677">
    <property type="entry name" value="Nucleotide-bd_a/b_plait_sf"/>
</dbReference>
<evidence type="ECO:0000256" key="1">
    <source>
        <dbReference type="ARBA" id="ARBA00006700"/>
    </source>
</evidence>
<comment type="caution">
    <text evidence="7">The sequence shown here is derived from an EMBL/GenBank/DDBJ whole genome shotgun (WGS) entry which is preliminary data.</text>
</comment>
<evidence type="ECO:0000256" key="6">
    <source>
        <dbReference type="HAMAP-Rule" id="MF_01369"/>
    </source>
</evidence>
<dbReference type="PANTHER" id="PTHR11620">
    <property type="entry name" value="60S RIBOSOMAL PROTEIN L23A"/>
    <property type="match status" value="1"/>
</dbReference>
<dbReference type="GO" id="GO:0005840">
    <property type="term" value="C:ribosome"/>
    <property type="evidence" value="ECO:0007669"/>
    <property type="project" value="UniProtKB-KW"/>
</dbReference>
<dbReference type="Gene3D" id="3.30.70.330">
    <property type="match status" value="1"/>
</dbReference>
<name>A0A511X9B1_9PROT</name>
<dbReference type="AlphaFoldDB" id="A0A511X9B1"/>
<evidence type="ECO:0000256" key="3">
    <source>
        <dbReference type="ARBA" id="ARBA00022884"/>
    </source>
</evidence>
<dbReference type="Pfam" id="PF00276">
    <property type="entry name" value="Ribosomal_L23"/>
    <property type="match status" value="1"/>
</dbReference>
<keyword evidence="2 6" id="KW-0699">rRNA-binding</keyword>
<evidence type="ECO:0000256" key="5">
    <source>
        <dbReference type="ARBA" id="ARBA00023274"/>
    </source>
</evidence>
<keyword evidence="4 6" id="KW-0689">Ribosomal protein</keyword>
<sequence length="111" mass="12099">MTNVLAIRKKAERMSKEAMFDIVRAPLITEKATALSEKNQMVFKVALSATKPEIKAAVEGLFGVKVLGVNTLVQKGKAKRFKGRPGQRSDIKKAFVQLAEGQSIDLTAKLA</sequence>
<keyword evidence="3 6" id="KW-0694">RNA-binding</keyword>
<dbReference type="Proteomes" id="UP000321635">
    <property type="component" value="Unassembled WGS sequence"/>
</dbReference>
<dbReference type="NCBIfam" id="NF004359">
    <property type="entry name" value="PRK05738.1-3"/>
    <property type="match status" value="1"/>
</dbReference>
<dbReference type="SUPFAM" id="SSF54189">
    <property type="entry name" value="Ribosomal proteins S24e, L23 and L15e"/>
    <property type="match status" value="1"/>
</dbReference>
<dbReference type="InterPro" id="IPR012678">
    <property type="entry name" value="Ribosomal_uL23/eL15/eS24_sf"/>
</dbReference>
<evidence type="ECO:0000313" key="8">
    <source>
        <dbReference type="Proteomes" id="UP000321635"/>
    </source>
</evidence>
<dbReference type="HAMAP" id="MF_01369_B">
    <property type="entry name" value="Ribosomal_uL23_B"/>
    <property type="match status" value="1"/>
</dbReference>
<dbReference type="GO" id="GO:0003735">
    <property type="term" value="F:structural constituent of ribosome"/>
    <property type="evidence" value="ECO:0007669"/>
    <property type="project" value="InterPro"/>
</dbReference>
<comment type="similarity">
    <text evidence="1 6">Belongs to the universal ribosomal protein uL23 family.</text>
</comment>
<accession>A0A511X9B1</accession>
<dbReference type="InterPro" id="IPR013025">
    <property type="entry name" value="Ribosomal_uL23-like"/>
</dbReference>
<dbReference type="GO" id="GO:0006412">
    <property type="term" value="P:translation"/>
    <property type="evidence" value="ECO:0007669"/>
    <property type="project" value="UniProtKB-UniRule"/>
</dbReference>
<evidence type="ECO:0000313" key="7">
    <source>
        <dbReference type="EMBL" id="GEN59533.1"/>
    </source>
</evidence>
<dbReference type="GO" id="GO:1990904">
    <property type="term" value="C:ribonucleoprotein complex"/>
    <property type="evidence" value="ECO:0007669"/>
    <property type="project" value="UniProtKB-KW"/>
</dbReference>
<comment type="subunit">
    <text evidence="6">Part of the 50S ribosomal subunit. Contacts protein L29, and trigger factor when it is bound to the ribosome.</text>
</comment>
<evidence type="ECO:0000256" key="2">
    <source>
        <dbReference type="ARBA" id="ARBA00022730"/>
    </source>
</evidence>
<keyword evidence="5 6" id="KW-0687">Ribonucleoprotein</keyword>
<comment type="function">
    <text evidence="6">One of the early assembly proteins it binds 23S rRNA. One of the proteins that surrounds the polypeptide exit tunnel on the outside of the ribosome. Forms the main docking site for trigger factor binding to the ribosome.</text>
</comment>
<gene>
    <name evidence="6 7" type="primary">rplW</name>
    <name evidence="7" type="ORF">ANI02nite_14170</name>
</gene>
<keyword evidence="8" id="KW-1185">Reference proteome</keyword>
<organism evidence="7 8">
    <name type="scientific">Acetobacter nitrogenifigens DSM 23921 = NBRC 105050</name>
    <dbReference type="NCBI Taxonomy" id="1120919"/>
    <lineage>
        <taxon>Bacteria</taxon>
        <taxon>Pseudomonadati</taxon>
        <taxon>Pseudomonadota</taxon>
        <taxon>Alphaproteobacteria</taxon>
        <taxon>Acetobacterales</taxon>
        <taxon>Acetobacteraceae</taxon>
        <taxon>Acetobacter</taxon>
    </lineage>
</organism>
<reference evidence="7 8" key="1">
    <citation type="submission" date="2019-07" db="EMBL/GenBank/DDBJ databases">
        <title>Whole genome shotgun sequence of Acetobacter nitrogenifigens NBRC 105050.</title>
        <authorList>
            <person name="Hosoyama A."/>
            <person name="Uohara A."/>
            <person name="Ohji S."/>
            <person name="Ichikawa N."/>
        </authorList>
    </citation>
    <scope>NUCLEOTIDE SEQUENCE [LARGE SCALE GENOMIC DNA]</scope>
    <source>
        <strain evidence="7 8">NBRC 105050</strain>
    </source>
</reference>
<protein>
    <recommendedName>
        <fullName evidence="6">Large ribosomal subunit protein uL23</fullName>
    </recommendedName>
</protein>
<dbReference type="NCBIfam" id="NF004363">
    <property type="entry name" value="PRK05738.2-4"/>
    <property type="match status" value="1"/>
</dbReference>
<dbReference type="STRING" id="1120919.GCA_000429165_01139"/>
<dbReference type="EMBL" id="BJYF01000007">
    <property type="protein sequence ID" value="GEN59533.1"/>
    <property type="molecule type" value="Genomic_DNA"/>
</dbReference>
<proteinExistence type="inferred from homology"/>